<reference evidence="5" key="1">
    <citation type="journal article" date="2014" name="Int. J. Syst. Evol. Microbiol.">
        <title>Complete genome sequence of Corynebacterium casei LMG S-19264T (=DSM 44701T), isolated from a smear-ripened cheese.</title>
        <authorList>
            <consortium name="US DOE Joint Genome Institute (JGI-PGF)"/>
            <person name="Walter F."/>
            <person name="Albersmeier A."/>
            <person name="Kalinowski J."/>
            <person name="Ruckert C."/>
        </authorList>
    </citation>
    <scope>NUCLEOTIDE SEQUENCE</scope>
    <source>
        <strain evidence="5">CGMCC 1.15330</strain>
    </source>
</reference>
<keyword evidence="1" id="KW-0805">Transcription regulation</keyword>
<evidence type="ECO:0000313" key="6">
    <source>
        <dbReference type="Proteomes" id="UP000623067"/>
    </source>
</evidence>
<dbReference type="InterPro" id="IPR046335">
    <property type="entry name" value="LacI/GalR-like_sensor"/>
</dbReference>
<evidence type="ECO:0000256" key="1">
    <source>
        <dbReference type="ARBA" id="ARBA00023015"/>
    </source>
</evidence>
<dbReference type="Gene3D" id="1.10.260.40">
    <property type="entry name" value="lambda repressor-like DNA-binding domains"/>
    <property type="match status" value="1"/>
</dbReference>
<feature type="domain" description="HTH lacI-type" evidence="4">
    <location>
        <begin position="4"/>
        <end position="58"/>
    </location>
</feature>
<evidence type="ECO:0000313" key="5">
    <source>
        <dbReference type="EMBL" id="GGB36249.1"/>
    </source>
</evidence>
<dbReference type="EMBL" id="BMIH01000003">
    <property type="protein sequence ID" value="GGB36249.1"/>
    <property type="molecule type" value="Genomic_DNA"/>
</dbReference>
<keyword evidence="3" id="KW-0804">Transcription</keyword>
<dbReference type="SMART" id="SM00354">
    <property type="entry name" value="HTH_LACI"/>
    <property type="match status" value="1"/>
</dbReference>
<dbReference type="Pfam" id="PF00356">
    <property type="entry name" value="LacI"/>
    <property type="match status" value="1"/>
</dbReference>
<evidence type="ECO:0000256" key="2">
    <source>
        <dbReference type="ARBA" id="ARBA00023125"/>
    </source>
</evidence>
<dbReference type="SUPFAM" id="SSF47413">
    <property type="entry name" value="lambda repressor-like DNA-binding domains"/>
    <property type="match status" value="1"/>
</dbReference>
<dbReference type="PANTHER" id="PTHR30146:SF120">
    <property type="entry name" value="ALANINE RACEMASE"/>
    <property type="match status" value="1"/>
</dbReference>
<evidence type="ECO:0000259" key="4">
    <source>
        <dbReference type="PROSITE" id="PS50932"/>
    </source>
</evidence>
<dbReference type="PROSITE" id="PS50932">
    <property type="entry name" value="HTH_LACI_2"/>
    <property type="match status" value="1"/>
</dbReference>
<dbReference type="CDD" id="cd01392">
    <property type="entry name" value="HTH_LacI"/>
    <property type="match status" value="1"/>
</dbReference>
<dbReference type="Pfam" id="PF13377">
    <property type="entry name" value="Peripla_BP_3"/>
    <property type="match status" value="1"/>
</dbReference>
<comment type="caution">
    <text evidence="5">The sequence shown here is derived from an EMBL/GenBank/DDBJ whole genome shotgun (WGS) entry which is preliminary data.</text>
</comment>
<protein>
    <submittedName>
        <fullName evidence="5">LacI family transcriptional regulator</fullName>
    </submittedName>
</protein>
<dbReference type="InterPro" id="IPR028082">
    <property type="entry name" value="Peripla_BP_I"/>
</dbReference>
<dbReference type="InterPro" id="IPR000843">
    <property type="entry name" value="HTH_LacI"/>
</dbReference>
<dbReference type="InterPro" id="IPR010982">
    <property type="entry name" value="Lambda_DNA-bd_dom_sf"/>
</dbReference>
<dbReference type="GO" id="GO:0000976">
    <property type="term" value="F:transcription cis-regulatory region binding"/>
    <property type="evidence" value="ECO:0007669"/>
    <property type="project" value="TreeGrafter"/>
</dbReference>
<proteinExistence type="predicted"/>
<organism evidence="5 6">
    <name type="scientific">Sphingomonas metalli</name>
    <dbReference type="NCBI Taxonomy" id="1779358"/>
    <lineage>
        <taxon>Bacteria</taxon>
        <taxon>Pseudomonadati</taxon>
        <taxon>Pseudomonadota</taxon>
        <taxon>Alphaproteobacteria</taxon>
        <taxon>Sphingomonadales</taxon>
        <taxon>Sphingomonadaceae</taxon>
        <taxon>Sphingomonas</taxon>
    </lineage>
</organism>
<dbReference type="PANTHER" id="PTHR30146">
    <property type="entry name" value="LACI-RELATED TRANSCRIPTIONAL REPRESSOR"/>
    <property type="match status" value="1"/>
</dbReference>
<sequence length="332" mass="35747">MRVKNLKEFAALAGVSTATASRALTGTGRVSDETRARIAALAERLGYQPNIIARNLRTQRTNAIGVLVPLGHDALQHLSDPFFSTMTGFLADALADRDYDLMLSRVLPHDDRWLDQYIGRGRVDGIIIIGQSDQRHVIDMVSRRYMPMVVWGAHMPEQHYCAVGSNNVAGGALAAGHLADRGCRRIAFAGPSDSPEFAQRLDGVRQALAGRGLDPPIVLAAHHEPNAAYADLSALFDRLEALPDGIVGGSDVTATAVLRLLAERGHPVPQAVRVVGYDGLPLGEHVTPPLTTVDQQLRHGAELMVTLLLDRIAGVAAPSQRIEPRLIVRASS</sequence>
<dbReference type="RefSeq" id="WP_188659283.1">
    <property type="nucleotide sequence ID" value="NZ_BMIH01000003.1"/>
</dbReference>
<dbReference type="Proteomes" id="UP000623067">
    <property type="component" value="Unassembled WGS sequence"/>
</dbReference>
<reference evidence="5" key="2">
    <citation type="submission" date="2020-09" db="EMBL/GenBank/DDBJ databases">
        <authorList>
            <person name="Sun Q."/>
            <person name="Zhou Y."/>
        </authorList>
    </citation>
    <scope>NUCLEOTIDE SEQUENCE</scope>
    <source>
        <strain evidence="5">CGMCC 1.15330</strain>
    </source>
</reference>
<accession>A0A916WWM8</accession>
<evidence type="ECO:0000256" key="3">
    <source>
        <dbReference type="ARBA" id="ARBA00023163"/>
    </source>
</evidence>
<dbReference type="AlphaFoldDB" id="A0A916WWM8"/>
<name>A0A916WWM8_9SPHN</name>
<dbReference type="Gene3D" id="3.40.50.2300">
    <property type="match status" value="2"/>
</dbReference>
<keyword evidence="2" id="KW-0238">DNA-binding</keyword>
<gene>
    <name evidence="5" type="primary">cebR</name>
    <name evidence="5" type="ORF">GCM10011380_27040</name>
</gene>
<keyword evidence="6" id="KW-1185">Reference proteome</keyword>
<dbReference type="GO" id="GO:0003700">
    <property type="term" value="F:DNA-binding transcription factor activity"/>
    <property type="evidence" value="ECO:0007669"/>
    <property type="project" value="TreeGrafter"/>
</dbReference>
<dbReference type="SUPFAM" id="SSF53822">
    <property type="entry name" value="Periplasmic binding protein-like I"/>
    <property type="match status" value="1"/>
</dbReference>